<feature type="domain" description="Bro-N" evidence="1">
    <location>
        <begin position="163"/>
        <end position="276"/>
    </location>
</feature>
<comment type="caution">
    <text evidence="2">The sequence shown here is derived from an EMBL/GenBank/DDBJ whole genome shotgun (WGS) entry which is preliminary data.</text>
</comment>
<dbReference type="Pfam" id="PF02498">
    <property type="entry name" value="Bro-N"/>
    <property type="match status" value="1"/>
</dbReference>
<dbReference type="NCBIfam" id="TIGR02681">
    <property type="entry name" value="phage_pRha"/>
    <property type="match status" value="1"/>
</dbReference>
<dbReference type="InterPro" id="IPR014054">
    <property type="entry name" value="Phage_regulatory_Rha"/>
</dbReference>
<protein>
    <submittedName>
        <fullName evidence="2">Rha family transcriptional regulator</fullName>
    </submittedName>
</protein>
<accession>A0A9D1WEI6</accession>
<dbReference type="SMART" id="SM01040">
    <property type="entry name" value="Bro-N"/>
    <property type="match status" value="1"/>
</dbReference>
<sequence length="524" mass="56242">MTTDECMNVLTGLERQLAKEVGAGADKTIEVEFASHHGEPVVNSYKVSGPRSVLPASISAAANLALFGSEDTNEPVILSADVVEPAQATATGAAATNPEATEPKESLILEPEVKPVEIEAKTSSNNTAKVVTATNAANLNDDVGRRNFAQSSGHCEQIETKSADAIDGGSSVYVFGDAVVRTARTDAGEPLFCLADVCKILDLTNPSKVASQIRDEFDIPNLKLGVIVRPDSSAISVPFVTEPQLYFVLYRSRSSLAKPFRRWVETEVLPNARASKAAGAALIDVHMQEGHAVTTSRNVAEVFGKEHKNVLADIRNAIETNPDKDFSRLNFQPSEFATERGKTYPEYLLTRDGTMLLIMGYTGAKAMALKTAYIKRFNEMEQALRNGAQVQHQVGYSPRELLDAAELIYQSAGLEGNQLTLALDKANTALTGKSLLALGEVQLKAPTQERLLNPTELGKPLGLSPRTVNSRLQAKGFQVKGVAGWELTATGKALGGVYLDTGKKHSSGVPVRQIKWPATVATEL</sequence>
<evidence type="ECO:0000259" key="1">
    <source>
        <dbReference type="PROSITE" id="PS51750"/>
    </source>
</evidence>
<dbReference type="Pfam" id="PF09669">
    <property type="entry name" value="Phage_pRha"/>
    <property type="match status" value="1"/>
</dbReference>
<reference evidence="2" key="2">
    <citation type="submission" date="2021-04" db="EMBL/GenBank/DDBJ databases">
        <authorList>
            <person name="Gilroy R."/>
        </authorList>
    </citation>
    <scope>NUCLEOTIDE SEQUENCE</scope>
    <source>
        <strain evidence="2">USASDec5-558</strain>
    </source>
</reference>
<organism evidence="2 3">
    <name type="scientific">Candidatus Anaerobiospirillum pullistercoris</name>
    <dbReference type="NCBI Taxonomy" id="2838452"/>
    <lineage>
        <taxon>Bacteria</taxon>
        <taxon>Pseudomonadati</taxon>
        <taxon>Pseudomonadota</taxon>
        <taxon>Gammaproteobacteria</taxon>
        <taxon>Aeromonadales</taxon>
        <taxon>Succinivibrionaceae</taxon>
        <taxon>Anaerobiospirillum</taxon>
    </lineage>
</organism>
<reference evidence="2" key="1">
    <citation type="journal article" date="2021" name="PeerJ">
        <title>Extensive microbial diversity within the chicken gut microbiome revealed by metagenomics and culture.</title>
        <authorList>
            <person name="Gilroy R."/>
            <person name="Ravi A."/>
            <person name="Getino M."/>
            <person name="Pursley I."/>
            <person name="Horton D.L."/>
            <person name="Alikhan N.F."/>
            <person name="Baker D."/>
            <person name="Gharbi K."/>
            <person name="Hall N."/>
            <person name="Watson M."/>
            <person name="Adriaenssens E.M."/>
            <person name="Foster-Nyarko E."/>
            <person name="Jarju S."/>
            <person name="Secka A."/>
            <person name="Antonio M."/>
            <person name="Oren A."/>
            <person name="Chaudhuri R.R."/>
            <person name="La Ragione R."/>
            <person name="Hildebrand F."/>
            <person name="Pallen M.J."/>
        </authorList>
    </citation>
    <scope>NUCLEOTIDE SEQUENCE</scope>
    <source>
        <strain evidence="2">USASDec5-558</strain>
    </source>
</reference>
<evidence type="ECO:0000313" key="2">
    <source>
        <dbReference type="EMBL" id="HIX56807.1"/>
    </source>
</evidence>
<dbReference type="AlphaFoldDB" id="A0A9D1WEI6"/>
<dbReference type="InterPro" id="IPR003497">
    <property type="entry name" value="BRO_N_domain"/>
</dbReference>
<name>A0A9D1WEI6_9GAMM</name>
<dbReference type="EMBL" id="DXEV01000094">
    <property type="protein sequence ID" value="HIX56807.1"/>
    <property type="molecule type" value="Genomic_DNA"/>
</dbReference>
<dbReference type="PROSITE" id="PS51750">
    <property type="entry name" value="BRO_N"/>
    <property type="match status" value="1"/>
</dbReference>
<gene>
    <name evidence="2" type="ORF">H9850_04975</name>
</gene>
<dbReference type="Proteomes" id="UP000886829">
    <property type="component" value="Unassembled WGS sequence"/>
</dbReference>
<proteinExistence type="predicted"/>
<evidence type="ECO:0000313" key="3">
    <source>
        <dbReference type="Proteomes" id="UP000886829"/>
    </source>
</evidence>